<comment type="similarity">
    <text evidence="1 4">Belongs to the glycosyl hydrolase 25 family.</text>
</comment>
<gene>
    <name evidence="5" type="ORF">FOL01_0747</name>
</gene>
<dbReference type="InterPro" id="IPR008270">
    <property type="entry name" value="Glyco_hydro_25_AS"/>
</dbReference>
<dbReference type="GO" id="GO:0009253">
    <property type="term" value="P:peptidoglycan catabolic process"/>
    <property type="evidence" value="ECO:0007669"/>
    <property type="project" value="InterPro"/>
</dbReference>
<proteinExistence type="inferred from homology"/>
<organism evidence="5 6">
    <name type="scientific">Weissella jogaejeotgali</name>
    <dbReference type="NCBI Taxonomy" id="1631871"/>
    <lineage>
        <taxon>Bacteria</taxon>
        <taxon>Bacillati</taxon>
        <taxon>Bacillota</taxon>
        <taxon>Bacilli</taxon>
        <taxon>Lactobacillales</taxon>
        <taxon>Lactobacillaceae</taxon>
        <taxon>Weissella</taxon>
    </lineage>
</organism>
<comment type="catalytic activity">
    <reaction evidence="4">
        <text>Hydrolysis of (1-&gt;4)-beta-linkages between N-acetylmuramic acid and N-acetyl-D-glucosamine residues in a peptidoglycan and between N-acetyl-D-glucosamine residues in chitodextrins.</text>
        <dbReference type="EC" id="3.2.1.17"/>
    </reaction>
</comment>
<dbReference type="PANTHER" id="PTHR34135:SF2">
    <property type="entry name" value="LYSOZYME"/>
    <property type="match status" value="1"/>
</dbReference>
<dbReference type="SUPFAM" id="SSF51445">
    <property type="entry name" value="(Trans)glycosidases"/>
    <property type="match status" value="1"/>
</dbReference>
<dbReference type="OrthoDB" id="2173042at2"/>
<dbReference type="InterPro" id="IPR017853">
    <property type="entry name" value="GH"/>
</dbReference>
<evidence type="ECO:0000256" key="4">
    <source>
        <dbReference type="RuleBase" id="RU361176"/>
    </source>
</evidence>
<dbReference type="SMART" id="SM00641">
    <property type="entry name" value="Glyco_25"/>
    <property type="match status" value="1"/>
</dbReference>
<dbReference type="Gene3D" id="2.10.270.10">
    <property type="entry name" value="Cholin Binding"/>
    <property type="match status" value="2"/>
</dbReference>
<evidence type="ECO:0000313" key="6">
    <source>
        <dbReference type="Proteomes" id="UP000185473"/>
    </source>
</evidence>
<keyword evidence="2 4" id="KW-0378">Hydrolase</keyword>
<keyword evidence="3 4" id="KW-0326">Glycosidase</keyword>
<dbReference type="EMBL" id="CP014332">
    <property type="protein sequence ID" value="APS41606.1"/>
    <property type="molecule type" value="Genomic_DNA"/>
</dbReference>
<sequence length="451" mass="51999">MHYFKQLILILIISILGIAVLVHHVYANGVPGITAGQEGTPRMDFVDVSSWNGRLTTADFDKMKQHGVKGAVVKLTEGTYYVNPSARDQIASAQAAGLRIAVYHYSKYQTPASAVSEADYFTTQVKNYQLPNHTVLVDDLEDVATRQGDVTQNARSFRDRLAANGYQRYMLYTSPSYIAETQLKPYQFGLRNIWMASYPYQPTANNLWHTQYGAWQWNSKTSFPGVVGLFDVSVDYGSPFLQQGTSTTTTSKQTVNNIFYSTGKPAKGYLNDGTGWYWFEGGKRYTGFRYYKGTYYWFNKGVRQGNKWQTAWGKRYYVGADGRAVQGIRQIGEYKYYFGNNGTHFLRTSQQIKLGKQTYYANAQGQLTPWQGYVQFNRGWQWFEKGLPYTGFRFYMGTYYWFTHGFRQHNQWQTAWGHRYYVGADGRAVQGHQKINNRDYYFGNDGTFYLR</sequence>
<dbReference type="GO" id="GO:0016998">
    <property type="term" value="P:cell wall macromolecule catabolic process"/>
    <property type="evidence" value="ECO:0007669"/>
    <property type="project" value="InterPro"/>
</dbReference>
<evidence type="ECO:0000256" key="3">
    <source>
        <dbReference type="ARBA" id="ARBA00023295"/>
    </source>
</evidence>
<reference evidence="5 6" key="1">
    <citation type="submission" date="2016-02" db="EMBL/GenBank/DDBJ databases">
        <title>Complete Genome Sequence of Weissella jogaejeotgali FOL01.</title>
        <authorList>
            <person name="Lee J.-H."/>
            <person name="Ku H.-J."/>
        </authorList>
    </citation>
    <scope>NUCLEOTIDE SEQUENCE [LARGE SCALE GENOMIC DNA]</scope>
    <source>
        <strain evidence="5 6">FOL01</strain>
    </source>
</reference>
<dbReference type="Proteomes" id="UP000185473">
    <property type="component" value="Chromosome"/>
</dbReference>
<dbReference type="SUPFAM" id="SSF69360">
    <property type="entry name" value="Cell wall binding repeat"/>
    <property type="match status" value="1"/>
</dbReference>
<dbReference type="AlphaFoldDB" id="A0A1L6RAQ3"/>
<dbReference type="GO" id="GO:0003796">
    <property type="term" value="F:lysozyme activity"/>
    <property type="evidence" value="ECO:0007669"/>
    <property type="project" value="UniProtKB-EC"/>
</dbReference>
<dbReference type="PROSITE" id="PS51904">
    <property type="entry name" value="GLYCOSYL_HYDROL_F25_2"/>
    <property type="match status" value="1"/>
</dbReference>
<dbReference type="Pfam" id="PF01183">
    <property type="entry name" value="Glyco_hydro_25"/>
    <property type="match status" value="1"/>
</dbReference>
<protein>
    <recommendedName>
        <fullName evidence="4">Lysozyme</fullName>
        <ecNumber evidence="4">3.2.1.17</ecNumber>
    </recommendedName>
</protein>
<dbReference type="InterPro" id="IPR018077">
    <property type="entry name" value="Glyco_hydro_fam25_subgr"/>
</dbReference>
<dbReference type="InterPro" id="IPR002053">
    <property type="entry name" value="Glyco_hydro_25"/>
</dbReference>
<dbReference type="STRING" id="1631871.FOL01_0747"/>
<evidence type="ECO:0000256" key="1">
    <source>
        <dbReference type="ARBA" id="ARBA00010646"/>
    </source>
</evidence>
<accession>A0A1L6RAQ3</accession>
<evidence type="ECO:0000256" key="2">
    <source>
        <dbReference type="ARBA" id="ARBA00022801"/>
    </source>
</evidence>
<dbReference type="RefSeq" id="WP_075269446.1">
    <property type="nucleotide sequence ID" value="NZ_CP014332.1"/>
</dbReference>
<dbReference type="PANTHER" id="PTHR34135">
    <property type="entry name" value="LYSOZYME"/>
    <property type="match status" value="1"/>
</dbReference>
<name>A0A1L6RAQ3_9LACO</name>
<dbReference type="Gene3D" id="3.20.20.80">
    <property type="entry name" value="Glycosidases"/>
    <property type="match status" value="1"/>
</dbReference>
<dbReference type="GO" id="GO:0016052">
    <property type="term" value="P:carbohydrate catabolic process"/>
    <property type="evidence" value="ECO:0007669"/>
    <property type="project" value="TreeGrafter"/>
</dbReference>
<keyword evidence="6" id="KW-1185">Reference proteome</keyword>
<dbReference type="PROSITE" id="PS00953">
    <property type="entry name" value="GLYCOSYL_HYDROL_F25_1"/>
    <property type="match status" value="1"/>
</dbReference>
<dbReference type="KEGG" id="wjo:FOL01_0747"/>
<evidence type="ECO:0000313" key="5">
    <source>
        <dbReference type="EMBL" id="APS41606.1"/>
    </source>
</evidence>
<dbReference type="EC" id="3.2.1.17" evidence="4"/>